<gene>
    <name evidence="3" type="ORF">NX722_23130</name>
</gene>
<keyword evidence="2" id="KW-0732">Signal</keyword>
<feature type="region of interest" description="Disordered" evidence="1">
    <location>
        <begin position="81"/>
        <end position="136"/>
    </location>
</feature>
<dbReference type="RefSeq" id="WP_262565222.1">
    <property type="nucleotide sequence ID" value="NZ_JAPFCC010000001.1"/>
</dbReference>
<feature type="compositionally biased region" description="Basic residues" evidence="1">
    <location>
        <begin position="107"/>
        <end position="128"/>
    </location>
</feature>
<feature type="signal peptide" evidence="2">
    <location>
        <begin position="1"/>
        <end position="22"/>
    </location>
</feature>
<keyword evidence="4" id="KW-1185">Reference proteome</keyword>
<dbReference type="Proteomes" id="UP001209854">
    <property type="component" value="Unassembled WGS sequence"/>
</dbReference>
<feature type="region of interest" description="Disordered" evidence="1">
    <location>
        <begin position="176"/>
        <end position="196"/>
    </location>
</feature>
<accession>A0ABT3N1G6</accession>
<evidence type="ECO:0000313" key="4">
    <source>
        <dbReference type="Proteomes" id="UP001209854"/>
    </source>
</evidence>
<reference evidence="3 4" key="1">
    <citation type="submission" date="2022-10" db="EMBL/GenBank/DDBJ databases">
        <title>High-quality genome sequences of two octocoral-associated bacteria, Endozoicomonas euniceicola EF212 and Endozoicomonas gorgoniicola PS125.</title>
        <authorList>
            <person name="Chiou Y.-J."/>
            <person name="Chen Y.-H."/>
        </authorList>
    </citation>
    <scope>NUCLEOTIDE SEQUENCE [LARGE SCALE GENOMIC DNA]</scope>
    <source>
        <strain evidence="3 4">PS125</strain>
    </source>
</reference>
<organism evidence="3 4">
    <name type="scientific">Endozoicomonas gorgoniicola</name>
    <dbReference type="NCBI Taxonomy" id="1234144"/>
    <lineage>
        <taxon>Bacteria</taxon>
        <taxon>Pseudomonadati</taxon>
        <taxon>Pseudomonadota</taxon>
        <taxon>Gammaproteobacteria</taxon>
        <taxon>Oceanospirillales</taxon>
        <taxon>Endozoicomonadaceae</taxon>
        <taxon>Endozoicomonas</taxon>
    </lineage>
</organism>
<feature type="compositionally biased region" description="Low complexity" evidence="1">
    <location>
        <begin position="176"/>
        <end position="187"/>
    </location>
</feature>
<evidence type="ECO:0000313" key="3">
    <source>
        <dbReference type="EMBL" id="MCW7555465.1"/>
    </source>
</evidence>
<feature type="compositionally biased region" description="Basic residues" evidence="1">
    <location>
        <begin position="83"/>
        <end position="98"/>
    </location>
</feature>
<dbReference type="EMBL" id="JAPFCC010000001">
    <property type="protein sequence ID" value="MCW7555465.1"/>
    <property type="molecule type" value="Genomic_DNA"/>
</dbReference>
<protein>
    <submittedName>
        <fullName evidence="3">Uncharacterized protein</fullName>
    </submittedName>
</protein>
<name>A0ABT3N1G6_9GAMM</name>
<dbReference type="PROSITE" id="PS51257">
    <property type="entry name" value="PROKAR_LIPOPROTEIN"/>
    <property type="match status" value="1"/>
</dbReference>
<comment type="caution">
    <text evidence="3">The sequence shown here is derived from an EMBL/GenBank/DDBJ whole genome shotgun (WGS) entry which is preliminary data.</text>
</comment>
<evidence type="ECO:0000256" key="2">
    <source>
        <dbReference type="SAM" id="SignalP"/>
    </source>
</evidence>
<proteinExistence type="predicted"/>
<evidence type="ECO:0000256" key="1">
    <source>
        <dbReference type="SAM" id="MobiDB-lite"/>
    </source>
</evidence>
<sequence length="196" mass="20694">MKLFKKIPAALAISLMPTLAIACPYSNSGNPHAAAACTIPDGVYELSGTLTTAPNHTVLVFVQNASARVLIKDKAGNNDFVITRKHPKHGPRHGKRGAKSGQGHANGQHHRGHKGKHRRPGKSHHGHGNRPPGSAICQGNQIKICFGPESRKAIASPKGLTGNMELTHTNGQLSGSMSLNGSLSGTNAVQLNRQPR</sequence>
<feature type="chain" id="PRO_5046781979" evidence="2">
    <location>
        <begin position="23"/>
        <end position="196"/>
    </location>
</feature>